<protein>
    <recommendedName>
        <fullName evidence="2">TIGR03899 family protein</fullName>
    </recommendedName>
</protein>
<name>A0A0F9ERN9_9ZZZZ</name>
<evidence type="ECO:0000313" key="1">
    <source>
        <dbReference type="EMBL" id="KKL68941.1"/>
    </source>
</evidence>
<evidence type="ECO:0008006" key="2">
    <source>
        <dbReference type="Google" id="ProtNLM"/>
    </source>
</evidence>
<comment type="caution">
    <text evidence="1">The sequence shown here is derived from an EMBL/GenBank/DDBJ whole genome shotgun (WGS) entry which is preliminary data.</text>
</comment>
<organism evidence="1">
    <name type="scientific">marine sediment metagenome</name>
    <dbReference type="NCBI Taxonomy" id="412755"/>
    <lineage>
        <taxon>unclassified sequences</taxon>
        <taxon>metagenomes</taxon>
        <taxon>ecological metagenomes</taxon>
    </lineage>
</organism>
<sequence length="295" mass="33133">MTIQTAQAKINLAHIIEAKLGYSMSKIRSTRLTAASDDSYGPQGQSKLPYQVNSDNSTLARAQHRQQLLLVKQQQNIEAIMAMAMDFCPDVTSNGQPDSDWVERFIALCEDTSNESMQKLWAKILTGETVSPGTFSIKSLQTLKQMTQREADALQKCTAICGYNEKDHSHLILLGFYKKPSLFDLLRKGNKVSFNLGKAGLSFPDVLTLMDIGLIYRKEIESAALKAGQEINLTFLTQRVALKPKSNDLVLSYYKFTQTGDELRKLINTPINKAYKQLLSSALEEEFEVTWHTIK</sequence>
<gene>
    <name evidence="1" type="ORF">LCGC14_2119960</name>
</gene>
<proteinExistence type="predicted"/>
<dbReference type="EMBL" id="LAZR01026379">
    <property type="protein sequence ID" value="KKL68941.1"/>
    <property type="molecule type" value="Genomic_DNA"/>
</dbReference>
<reference evidence="1" key="1">
    <citation type="journal article" date="2015" name="Nature">
        <title>Complex archaea that bridge the gap between prokaryotes and eukaryotes.</title>
        <authorList>
            <person name="Spang A."/>
            <person name="Saw J.H."/>
            <person name="Jorgensen S.L."/>
            <person name="Zaremba-Niedzwiedzka K."/>
            <person name="Martijn J."/>
            <person name="Lind A.E."/>
            <person name="van Eijk R."/>
            <person name="Schleper C."/>
            <person name="Guy L."/>
            <person name="Ettema T.J."/>
        </authorList>
    </citation>
    <scope>NUCLEOTIDE SEQUENCE</scope>
</reference>
<dbReference type="AlphaFoldDB" id="A0A0F9ERN9"/>
<dbReference type="Pfam" id="PF10987">
    <property type="entry name" value="DUF2806"/>
    <property type="match status" value="1"/>
</dbReference>
<accession>A0A0F9ERN9</accession>
<dbReference type="InterPro" id="IPR021254">
    <property type="entry name" value="DUF2806"/>
</dbReference>
<dbReference type="NCBIfam" id="TIGR03899">
    <property type="entry name" value="TIGR03899 family protein"/>
    <property type="match status" value="1"/>
</dbReference>